<evidence type="ECO:0000313" key="2">
    <source>
        <dbReference type="Proteomes" id="UP000031883"/>
    </source>
</evidence>
<reference evidence="1 2" key="1">
    <citation type="journal article" date="2015" name="Genome Announc.">
        <title>Thirty-Two Complete Genome Assemblies of Nine Yersinia Species, Including Y. pestis, Y. pseudotuberculosis, and Y. enterocolitica.</title>
        <authorList>
            <person name="Johnson S.L."/>
            <person name="Daligault H.E."/>
            <person name="Davenport K.W."/>
            <person name="Jaissle J."/>
            <person name="Frey K.G."/>
            <person name="Ladner J.T."/>
            <person name="Broomall S.M."/>
            <person name="Bishop-Lilly K.A."/>
            <person name="Bruce D.C."/>
            <person name="Coyne S.R."/>
            <person name="Gibbons H.S."/>
            <person name="Lo C.C."/>
            <person name="Munk A.C."/>
            <person name="Rosenzweig C.N."/>
            <person name="Koroleva G.I."/>
            <person name="Palacios G.F."/>
            <person name="Redden C.L."/>
            <person name="Xu Y."/>
            <person name="Minogue T.D."/>
            <person name="Chain P.S."/>
        </authorList>
    </citation>
    <scope>NUCLEOTIDE SEQUENCE [LARGE SCALE GENOMIC DNA]</scope>
    <source>
        <strain evidence="1 2">Y231</strain>
    </source>
</reference>
<protein>
    <submittedName>
        <fullName evidence="1">Uncharacterized protein</fullName>
    </submittedName>
</protein>
<evidence type="ECO:0000313" key="1">
    <source>
        <dbReference type="EMBL" id="AJJ36922.1"/>
    </source>
</evidence>
<proteinExistence type="predicted"/>
<name>A0ABM5SQU4_9GAMM</name>
<dbReference type="Proteomes" id="UP000031883">
    <property type="component" value="Chromosome"/>
</dbReference>
<dbReference type="EMBL" id="CP009997">
    <property type="protein sequence ID" value="AJJ36922.1"/>
    <property type="molecule type" value="Genomic_DNA"/>
</dbReference>
<sequence>MERNKQKMERYEGETFTTLHGWHAWRSEMVGRLLETLGLGSVIP</sequence>
<accession>A0ABM5SQU4</accession>
<keyword evidence="2" id="KW-1185">Reference proteome</keyword>
<organism evidence="1 2">
    <name type="scientific">Yersinia rochesterensis</name>
    <dbReference type="NCBI Taxonomy" id="1604335"/>
    <lineage>
        <taxon>Bacteria</taxon>
        <taxon>Pseudomonadati</taxon>
        <taxon>Pseudomonadota</taxon>
        <taxon>Gammaproteobacteria</taxon>
        <taxon>Enterobacterales</taxon>
        <taxon>Yersiniaceae</taxon>
        <taxon>Yersinia</taxon>
    </lineage>
</organism>
<gene>
    <name evidence="1" type="ORF">CH54_199</name>
</gene>